<dbReference type="Pfam" id="PF14964">
    <property type="entry name" value="INTS15"/>
    <property type="match status" value="1"/>
</dbReference>
<reference evidence="1" key="1">
    <citation type="journal article" date="2023" name="bioRxiv">
        <title>Scaffold-level genome assemblies of two parasitoid biocontrol wasps reveal the parthenogenesis mechanism and an associated novel virus.</title>
        <authorList>
            <person name="Inwood S."/>
            <person name="Skelly J."/>
            <person name="Guhlin J."/>
            <person name="Harrop T."/>
            <person name="Goldson S."/>
            <person name="Dearden P."/>
        </authorList>
    </citation>
    <scope>NUCLEOTIDE SEQUENCE</scope>
    <source>
        <strain evidence="1">Lincoln</strain>
        <tissue evidence="1">Whole body</tissue>
    </source>
</reference>
<dbReference type="PANTHER" id="PTHR14540">
    <property type="entry name" value="INTEGRATOR COMPLEX SUBUNIT 15"/>
    <property type="match status" value="1"/>
</dbReference>
<evidence type="ECO:0000313" key="1">
    <source>
        <dbReference type="EMBL" id="KAK0163540.1"/>
    </source>
</evidence>
<reference evidence="1" key="2">
    <citation type="submission" date="2023-03" db="EMBL/GenBank/DDBJ databases">
        <authorList>
            <person name="Inwood S.N."/>
            <person name="Skelly J.G."/>
            <person name="Guhlin J."/>
            <person name="Harrop T.W.R."/>
            <person name="Goldson S.G."/>
            <person name="Dearden P.K."/>
        </authorList>
    </citation>
    <scope>NUCLEOTIDE SEQUENCE</scope>
    <source>
        <strain evidence="1">Lincoln</strain>
        <tissue evidence="1">Whole body</tissue>
    </source>
</reference>
<dbReference type="PANTHER" id="PTHR14540:SF2">
    <property type="entry name" value="INTEGRATOR COMPLEX SUBUNIT 15"/>
    <property type="match status" value="1"/>
</dbReference>
<protein>
    <submittedName>
        <fullName evidence="1">Uncharacterized protein</fullName>
    </submittedName>
</protein>
<gene>
    <name evidence="1" type="ORF">PV327_007211</name>
</gene>
<evidence type="ECO:0000313" key="2">
    <source>
        <dbReference type="Proteomes" id="UP001168972"/>
    </source>
</evidence>
<dbReference type="InterPro" id="IPR027844">
    <property type="entry name" value="INTS15"/>
</dbReference>
<keyword evidence="2" id="KW-1185">Reference proteome</keyword>
<accession>A0AA39KJ84</accession>
<proteinExistence type="predicted"/>
<name>A0AA39KJ84_MICHY</name>
<dbReference type="AlphaFoldDB" id="A0AA39KJ84"/>
<dbReference type="Proteomes" id="UP001168972">
    <property type="component" value="Unassembled WGS sequence"/>
</dbReference>
<sequence length="386" mass="43134">MNHATFQQMNPSMTDSDIKYYLRKLDFPACAREALVAIANLSRMTGGTTVQHQIQLQTDLMTEFIFGEIEKLKQQNKPRSLLTFQLIEILSDFFRSPEQSPACRNAIFLFLFPGECPRYEILGHLVSLAICTQNREVLDSTGMWMQQLGSTSAQSVGLATYILDDFFVYTPNSVDKLKQLPALVPYFTANLLTAIGEVFKYEHPPDELLELVGDWIDDNPGLLTTSLTDNPALPSGGIPMTPITPIAGLFRWCILSPARKESMKFNNGKYEPDDRDKFYSKIQHLLLDAVRRLNNFVGNKNAISAQHLAQTTRSLTSLLESPEMNVSPARSDLATARLAQAISTALSVNCMYGNKQELLALLQPLASKNFLIELTLSRHGTKVPVI</sequence>
<organism evidence="1 2">
    <name type="scientific">Microctonus hyperodae</name>
    <name type="common">Parasitoid wasp</name>
    <dbReference type="NCBI Taxonomy" id="165561"/>
    <lineage>
        <taxon>Eukaryota</taxon>
        <taxon>Metazoa</taxon>
        <taxon>Ecdysozoa</taxon>
        <taxon>Arthropoda</taxon>
        <taxon>Hexapoda</taxon>
        <taxon>Insecta</taxon>
        <taxon>Pterygota</taxon>
        <taxon>Neoptera</taxon>
        <taxon>Endopterygota</taxon>
        <taxon>Hymenoptera</taxon>
        <taxon>Apocrita</taxon>
        <taxon>Ichneumonoidea</taxon>
        <taxon>Braconidae</taxon>
        <taxon>Euphorinae</taxon>
        <taxon>Microctonus</taxon>
    </lineage>
</organism>
<dbReference type="EMBL" id="JAQQBR010001833">
    <property type="protein sequence ID" value="KAK0163540.1"/>
    <property type="molecule type" value="Genomic_DNA"/>
</dbReference>
<comment type="caution">
    <text evidence="1">The sequence shown here is derived from an EMBL/GenBank/DDBJ whole genome shotgun (WGS) entry which is preliminary data.</text>
</comment>